<dbReference type="InterPro" id="IPR002656">
    <property type="entry name" value="Acyl_transf_3_dom"/>
</dbReference>
<feature type="transmembrane region" description="Helical" evidence="1">
    <location>
        <begin position="223"/>
        <end position="243"/>
    </location>
</feature>
<dbReference type="GO" id="GO:0016747">
    <property type="term" value="F:acyltransferase activity, transferring groups other than amino-acyl groups"/>
    <property type="evidence" value="ECO:0007669"/>
    <property type="project" value="InterPro"/>
</dbReference>
<sequence length="349" mass="41427">MLLRWMIKLKSELKKNNSTTNLRYIDVIKGIGIILVVLGHTQRPEIVLKFIQSFHMPLFFIIAGFLYKRDKYISKFSMLIKTKFNSYIKPYIIIAIFCYIIYAIIICGIKIGFGSEEYINRLIRYLIGLIYSRGTWYWMPQCSPIWFLTAIFVSNIIFYFILENKTLLKQLILLTFLLIISFILSKINFIKLPWNIDSAFLGTVFMYLGYLMKRFELHKRLKWVGLIIFPLGLFAVLSNNINYVSMNSIIYGNFLFMLLGSMLLSVCIFIFTYYLLPECRLIEWFGKNTIPILGFNFLVIYFVKSIWNIIPIFNAIELTWYVEFIFNILLLIPIIYLWNKFYPKIIKSI</sequence>
<feature type="transmembrane region" description="Helical" evidence="1">
    <location>
        <begin position="288"/>
        <end position="307"/>
    </location>
</feature>
<evidence type="ECO:0000313" key="4">
    <source>
        <dbReference type="Proteomes" id="UP000261212"/>
    </source>
</evidence>
<dbReference type="PANTHER" id="PTHR37312:SF1">
    <property type="entry name" value="MEMBRANE-BOUND ACYLTRANSFERASE YKRP-RELATED"/>
    <property type="match status" value="1"/>
</dbReference>
<keyword evidence="1" id="KW-1133">Transmembrane helix</keyword>
<accession>A0A3E3DY46</accession>
<dbReference type="Proteomes" id="UP000261212">
    <property type="component" value="Unassembled WGS sequence"/>
</dbReference>
<feature type="transmembrane region" description="Helical" evidence="1">
    <location>
        <begin position="145"/>
        <end position="162"/>
    </location>
</feature>
<feature type="transmembrane region" description="Helical" evidence="1">
    <location>
        <begin position="319"/>
        <end position="338"/>
    </location>
</feature>
<dbReference type="InterPro" id="IPR052734">
    <property type="entry name" value="Nod_factor_acetyltransferase"/>
</dbReference>
<evidence type="ECO:0000256" key="1">
    <source>
        <dbReference type="SAM" id="Phobius"/>
    </source>
</evidence>
<keyword evidence="1" id="KW-0472">Membrane</keyword>
<keyword evidence="1" id="KW-0812">Transmembrane</keyword>
<feature type="transmembrane region" description="Helical" evidence="1">
    <location>
        <begin position="194"/>
        <end position="211"/>
    </location>
</feature>
<feature type="transmembrane region" description="Helical" evidence="1">
    <location>
        <begin position="171"/>
        <end position="188"/>
    </location>
</feature>
<dbReference type="AlphaFoldDB" id="A0A3E3DY46"/>
<feature type="transmembrane region" description="Helical" evidence="1">
    <location>
        <begin position="88"/>
        <end position="113"/>
    </location>
</feature>
<feature type="transmembrane region" description="Helical" evidence="1">
    <location>
        <begin position="46"/>
        <end position="67"/>
    </location>
</feature>
<comment type="caution">
    <text evidence="3">The sequence shown here is derived from an EMBL/GenBank/DDBJ whole genome shotgun (WGS) entry which is preliminary data.</text>
</comment>
<dbReference type="Pfam" id="PF01757">
    <property type="entry name" value="Acyl_transf_3"/>
    <property type="match status" value="1"/>
</dbReference>
<evidence type="ECO:0000259" key="2">
    <source>
        <dbReference type="Pfam" id="PF01757"/>
    </source>
</evidence>
<evidence type="ECO:0000313" key="3">
    <source>
        <dbReference type="EMBL" id="RGD74170.1"/>
    </source>
</evidence>
<proteinExistence type="predicted"/>
<protein>
    <recommendedName>
        <fullName evidence="2">Acyltransferase 3 domain-containing protein</fullName>
    </recommendedName>
</protein>
<reference evidence="3 4" key="1">
    <citation type="submission" date="2018-08" db="EMBL/GenBank/DDBJ databases">
        <title>A genome reference for cultivated species of the human gut microbiota.</title>
        <authorList>
            <person name="Zou Y."/>
            <person name="Xue W."/>
            <person name="Luo G."/>
        </authorList>
    </citation>
    <scope>NUCLEOTIDE SEQUENCE [LARGE SCALE GENOMIC DNA]</scope>
    <source>
        <strain evidence="3 4">AM25-6</strain>
    </source>
</reference>
<name>A0A3E3DY46_9FIRM</name>
<dbReference type="PANTHER" id="PTHR37312">
    <property type="entry name" value="MEMBRANE-BOUND ACYLTRANSFERASE YKRP-RELATED"/>
    <property type="match status" value="1"/>
</dbReference>
<feature type="transmembrane region" description="Helical" evidence="1">
    <location>
        <begin position="21"/>
        <end position="40"/>
    </location>
</feature>
<feature type="transmembrane region" description="Helical" evidence="1">
    <location>
        <begin position="249"/>
        <end position="276"/>
    </location>
</feature>
<feature type="domain" description="Acyltransferase 3" evidence="2">
    <location>
        <begin position="23"/>
        <end position="332"/>
    </location>
</feature>
<gene>
    <name evidence="3" type="ORF">DW687_05225</name>
</gene>
<organism evidence="3 4">
    <name type="scientific">Anaerofustis stercorihominis</name>
    <dbReference type="NCBI Taxonomy" id="214853"/>
    <lineage>
        <taxon>Bacteria</taxon>
        <taxon>Bacillati</taxon>
        <taxon>Bacillota</taxon>
        <taxon>Clostridia</taxon>
        <taxon>Eubacteriales</taxon>
        <taxon>Eubacteriaceae</taxon>
        <taxon>Anaerofustis</taxon>
    </lineage>
</organism>
<dbReference type="EMBL" id="QUSM01000003">
    <property type="protein sequence ID" value="RGD74170.1"/>
    <property type="molecule type" value="Genomic_DNA"/>
</dbReference>